<dbReference type="PROSITE" id="PS00028">
    <property type="entry name" value="ZINC_FINGER_C2H2_1"/>
    <property type="match status" value="1"/>
</dbReference>
<dbReference type="PANTHER" id="PTHR38924:SF2">
    <property type="entry name" value="CHROMOSOME UNDETERMINED SCAFFOLD_10, WHOLE GENOME SHOTGUN SEQUENCE"/>
    <property type="match status" value="1"/>
</dbReference>
<keyword evidence="6" id="KW-0175">Coiled coil</keyword>
<evidence type="ECO:0000313" key="10">
    <source>
        <dbReference type="Proteomes" id="UP000688137"/>
    </source>
</evidence>
<feature type="domain" description="UBR-type" evidence="8">
    <location>
        <begin position="47"/>
        <end position="118"/>
    </location>
</feature>
<dbReference type="PROSITE" id="PS51157">
    <property type="entry name" value="ZF_UBR"/>
    <property type="match status" value="1"/>
</dbReference>
<dbReference type="OMA" id="FIQIIAR"/>
<dbReference type="Pfam" id="PF02207">
    <property type="entry name" value="zf-UBR"/>
    <property type="match status" value="1"/>
</dbReference>
<dbReference type="GO" id="GO:0008270">
    <property type="term" value="F:zinc ion binding"/>
    <property type="evidence" value="ECO:0007669"/>
    <property type="project" value="UniProtKB-KW"/>
</dbReference>
<sequence>MSKTLTIEQIFSNTNLEIDNDYIFNNFISSNQQDRKEFDLSKNPQQSLCGAHVSPQNISFQCFDCAPDPHHMYCGNCFQLELHQNHRAFFKKEASGCCDCGDPSAIANKESFCKLHKEQVIDIAKEIQKVKPDIREKILNFLQESFKIYFSKCEQATSLLSNIPNPFLIQCCHISHIIKYKQVYKLINNKYNIKNAYQSILAANHTQDIIIDFLSWLCQDRTSFALLIAGFLKSQYSVGVTYFEQIIRYSELSNVLDLETDHKFEKLLYVLNIDEKFRLFTQEVFLKQQNDLWRIYEIQSFDGAVIVEEYIQAFETFIQSGVFYTKEKNQLQLFENYFKKIDTCNEKYTAYSIKAAQYFSMNSQFVSEEFQDIQFTSPTIKQILDMNTKLLNILNTCHLGNINSYYLMLDFFSLKFQYNYFIKSFNNTLSILFKNYQTQQLSIEEIASLNPDSFFLTALLKSYSFIKGFSSRDTLYQPLISETQIQLNLLYIESRQIQIIKQCLTKYLASPQITMMAKSNFINILFYWSYEFIRTNKNNKEQYNYLSEFYHNNNIHNVIQKEQMKTIIRLNYCIYRSGSLIDKLFIILLTYLFQQIAFQSSNQFKMFLLTTLKQNEQDLQFNLFNIFERCVHNFISLLYTPLNDQVSNSYFAISKEQLESYDMAFIKFYFILYKDEALNQMIGIIQSRKYFSDFNQNQYFIQIIARIIVSDKSFSCVCQALYSQTNLPVSLSFTLYQILSNLFILNHYQEFSEIKSTFEQASFSTVNLEQFILNFCELDENINKLKLKTHQQILEYFQIQSQNQIDRTNNRTYFNPLLFLNNSSIAQQIGEHLSSQKREEYFIKFGNSIEQLIEFDQLKGVNLELMEFFAQNKNVDLIISQIQPQANSSTEIKLIERLLSINVYLKKDNKQICESLKQLQMNKQQDQQSLQFILNKFGNSNQILEEEVEVLQIKSSQNLKMNKMKAKFQQKIQQFQQNDIVQLDDQTKQNEKYDTCALCRQDLDENQYCCIPILIQANPYLKHFPIYPPDVRNEIMKDQLNLLKISIISCKHKFHDKCLIASYSCSQKQKLLPLWFQLQCPVCKSTSETRLSINKNKTVEQYDEFNNWLLLQCQNFGIKNYLIEKYGESVKLKLKEIYLSLLCDLLMQLFMDSQEFIRQDKHIVFINILDYLFQISKNITINHFEFQNQQSIFLNLINLIIELIIQNNHQQKSLNDFLQDNQDQIKSKIFQFDLPLQIINQLIKCFALNTEQQQNQIIQVNQYIQQQFNRSAMIDFVKNKITENLGFKFKSFYDNYFNKPCCFCKGFSNASKSSDQFICLLCCEKVCDVECKKLFSKSGNMNVHAQINHQGNTIFVSLKTGQLALLSTPLTCFGYKNLYQNKFGQLIKITNIDTQWEEYYINNKVLTDVAEIIISNSLKQIIKNQELNYNQLDVRGFF</sequence>
<dbReference type="SMART" id="SM00396">
    <property type="entry name" value="ZnF_UBR1"/>
    <property type="match status" value="1"/>
</dbReference>
<comment type="caution">
    <text evidence="9">The sequence shown here is derived from an EMBL/GenBank/DDBJ whole genome shotgun (WGS) entry which is preliminary data.</text>
</comment>
<reference evidence="9" key="1">
    <citation type="submission" date="2021-01" db="EMBL/GenBank/DDBJ databases">
        <authorList>
            <consortium name="Genoscope - CEA"/>
            <person name="William W."/>
        </authorList>
    </citation>
    <scope>NUCLEOTIDE SEQUENCE</scope>
</reference>
<dbReference type="PANTHER" id="PTHR38924">
    <property type="entry name" value="ASPARAGINE AND ASPARTATE RICH PROTEIN 1"/>
    <property type="match status" value="1"/>
</dbReference>
<accession>A0A8S1PUW5</accession>
<name>A0A8S1PUW5_PARPR</name>
<gene>
    <name evidence="9" type="ORF">PPRIM_AZ9-3.1.T1300106</name>
</gene>
<proteinExistence type="predicted"/>
<feature type="coiled-coil region" evidence="6">
    <location>
        <begin position="916"/>
        <end position="978"/>
    </location>
</feature>
<evidence type="ECO:0000256" key="1">
    <source>
        <dbReference type="ARBA" id="ARBA00022723"/>
    </source>
</evidence>
<dbReference type="InterPro" id="IPR013087">
    <property type="entry name" value="Znf_C2H2_type"/>
</dbReference>
<evidence type="ECO:0000256" key="6">
    <source>
        <dbReference type="SAM" id="Coils"/>
    </source>
</evidence>
<dbReference type="InterPro" id="IPR003126">
    <property type="entry name" value="Znf_UBR"/>
</dbReference>
<dbReference type="CDD" id="cd19670">
    <property type="entry name" value="UBR-box_UBR1_2_3"/>
    <property type="match status" value="1"/>
</dbReference>
<evidence type="ECO:0000256" key="5">
    <source>
        <dbReference type="PROSITE-ProRule" id="PRU00508"/>
    </source>
</evidence>
<dbReference type="PROSITE" id="PS50157">
    <property type="entry name" value="ZINC_FINGER_C2H2_2"/>
    <property type="match status" value="1"/>
</dbReference>
<dbReference type="Proteomes" id="UP000688137">
    <property type="component" value="Unassembled WGS sequence"/>
</dbReference>
<dbReference type="EMBL" id="CAJJDM010000133">
    <property type="protein sequence ID" value="CAD8106408.1"/>
    <property type="molecule type" value="Genomic_DNA"/>
</dbReference>
<keyword evidence="2 4" id="KW-0863">Zinc-finger</keyword>
<evidence type="ECO:0000259" key="8">
    <source>
        <dbReference type="PROSITE" id="PS51157"/>
    </source>
</evidence>
<keyword evidence="3" id="KW-0862">Zinc</keyword>
<organism evidence="9 10">
    <name type="scientific">Paramecium primaurelia</name>
    <dbReference type="NCBI Taxonomy" id="5886"/>
    <lineage>
        <taxon>Eukaryota</taxon>
        <taxon>Sar</taxon>
        <taxon>Alveolata</taxon>
        <taxon>Ciliophora</taxon>
        <taxon>Intramacronucleata</taxon>
        <taxon>Oligohymenophorea</taxon>
        <taxon>Peniculida</taxon>
        <taxon>Parameciidae</taxon>
        <taxon>Paramecium</taxon>
    </lineage>
</organism>
<evidence type="ECO:0000259" key="7">
    <source>
        <dbReference type="PROSITE" id="PS50157"/>
    </source>
</evidence>
<keyword evidence="10" id="KW-1185">Reference proteome</keyword>
<keyword evidence="1" id="KW-0479">Metal-binding</keyword>
<feature type="domain" description="C2H2-type" evidence="7">
    <location>
        <begin position="1325"/>
        <end position="1354"/>
    </location>
</feature>
<feature type="zinc finger region" description="UBR-type" evidence="5">
    <location>
        <begin position="47"/>
        <end position="118"/>
    </location>
</feature>
<evidence type="ECO:0000256" key="2">
    <source>
        <dbReference type="ARBA" id="ARBA00022771"/>
    </source>
</evidence>
<evidence type="ECO:0000313" key="9">
    <source>
        <dbReference type="EMBL" id="CAD8106408.1"/>
    </source>
</evidence>
<protein>
    <submittedName>
        <fullName evidence="9">Uncharacterized protein</fullName>
    </submittedName>
</protein>
<evidence type="ECO:0000256" key="3">
    <source>
        <dbReference type="ARBA" id="ARBA00022833"/>
    </source>
</evidence>
<evidence type="ECO:0000256" key="4">
    <source>
        <dbReference type="PROSITE-ProRule" id="PRU00042"/>
    </source>
</evidence>